<evidence type="ECO:0000256" key="4">
    <source>
        <dbReference type="SAM" id="Coils"/>
    </source>
</evidence>
<comment type="caution">
    <text evidence="8">The sequence shown here is derived from an EMBL/GenBank/DDBJ whole genome shotgun (WGS) entry which is preliminary data.</text>
</comment>
<dbReference type="GO" id="GO:0012505">
    <property type="term" value="C:endomembrane system"/>
    <property type="evidence" value="ECO:0007669"/>
    <property type="project" value="TreeGrafter"/>
</dbReference>
<dbReference type="Pfam" id="PF05739">
    <property type="entry name" value="SNARE"/>
    <property type="match status" value="1"/>
</dbReference>
<evidence type="ECO:0000313" key="9">
    <source>
        <dbReference type="Proteomes" id="UP001066276"/>
    </source>
</evidence>
<dbReference type="GO" id="GO:0006887">
    <property type="term" value="P:exocytosis"/>
    <property type="evidence" value="ECO:0007669"/>
    <property type="project" value="TreeGrafter"/>
</dbReference>
<dbReference type="GO" id="GO:0031201">
    <property type="term" value="C:SNARE complex"/>
    <property type="evidence" value="ECO:0007669"/>
    <property type="project" value="TreeGrafter"/>
</dbReference>
<dbReference type="InterPro" id="IPR000727">
    <property type="entry name" value="T_SNARE_dom"/>
</dbReference>
<dbReference type="EMBL" id="JANPWB010000011">
    <property type="protein sequence ID" value="KAJ1125602.1"/>
    <property type="molecule type" value="Genomic_DNA"/>
</dbReference>
<dbReference type="FunFam" id="1.20.58.70:FF:000011">
    <property type="entry name" value="Syntaxin 4"/>
    <property type="match status" value="1"/>
</dbReference>
<dbReference type="PROSITE" id="PS50192">
    <property type="entry name" value="T_SNARE"/>
    <property type="match status" value="1"/>
</dbReference>
<feature type="compositionally biased region" description="Basic and acidic residues" evidence="5">
    <location>
        <begin position="1"/>
        <end position="12"/>
    </location>
</feature>
<proteinExistence type="inferred from homology"/>
<dbReference type="GO" id="GO:0005886">
    <property type="term" value="C:plasma membrane"/>
    <property type="evidence" value="ECO:0007669"/>
    <property type="project" value="TreeGrafter"/>
</dbReference>
<feature type="transmembrane region" description="Helical" evidence="6">
    <location>
        <begin position="277"/>
        <end position="298"/>
    </location>
</feature>
<dbReference type="GO" id="GO:0006886">
    <property type="term" value="P:intracellular protein transport"/>
    <property type="evidence" value="ECO:0007669"/>
    <property type="project" value="InterPro"/>
</dbReference>
<keyword evidence="9" id="KW-1185">Reference proteome</keyword>
<dbReference type="InterPro" id="IPR045242">
    <property type="entry name" value="Syntaxin"/>
</dbReference>
<reference evidence="8" key="1">
    <citation type="journal article" date="2022" name="bioRxiv">
        <title>Sequencing and chromosome-scale assembly of the giantPleurodeles waltlgenome.</title>
        <authorList>
            <person name="Brown T."/>
            <person name="Elewa A."/>
            <person name="Iarovenko S."/>
            <person name="Subramanian E."/>
            <person name="Araus A.J."/>
            <person name="Petzold A."/>
            <person name="Susuki M."/>
            <person name="Suzuki K.-i.T."/>
            <person name="Hayashi T."/>
            <person name="Toyoda A."/>
            <person name="Oliveira C."/>
            <person name="Osipova E."/>
            <person name="Leigh N.D."/>
            <person name="Simon A."/>
            <person name="Yun M.H."/>
        </authorList>
    </citation>
    <scope>NUCLEOTIDE SEQUENCE</scope>
    <source>
        <strain evidence="8">20211129_DDA</strain>
        <tissue evidence="8">Liver</tissue>
    </source>
</reference>
<dbReference type="InterPro" id="IPR010989">
    <property type="entry name" value="SNARE"/>
</dbReference>
<dbReference type="Pfam" id="PF00804">
    <property type="entry name" value="Syntaxin"/>
    <property type="match status" value="1"/>
</dbReference>
<dbReference type="CDD" id="cd15848">
    <property type="entry name" value="SNARE_syntaxin1-like"/>
    <property type="match status" value="1"/>
</dbReference>
<dbReference type="AlphaFoldDB" id="A0AAV7PDU7"/>
<sequence length="301" mass="34420">MRDRTSELRKVDDDSDDDNKEKRSLLEQKGSGDKKGTPNPEDDLFFQKAKDVRQRLQNLNEKVRELEVMQNTILGTPLPDESLKKSLQSLREEIKNLAKGIRGTLQSMEPSKEEVQSGQYDVNLRMRRTQHGILSQQFIETINKCNVAQSHYRDRNVKRIHRQLEITGVDVTDEKLDEMLETGQSSVFTANILKDIELTKEALNEIETRHGEILKLEKSIQELHEMFMYLAMEVEAQGETIDRIEKNISTSTDYVEKARKELETAIVNKSKSRKKKIMIGICVAVLVLLLIIIIGVAVGTG</sequence>
<dbReference type="GO" id="GO:0005484">
    <property type="term" value="F:SNAP receptor activity"/>
    <property type="evidence" value="ECO:0007669"/>
    <property type="project" value="InterPro"/>
</dbReference>
<dbReference type="SMART" id="SM00503">
    <property type="entry name" value="SynN"/>
    <property type="match status" value="1"/>
</dbReference>
<dbReference type="GO" id="GO:0000149">
    <property type="term" value="F:SNARE binding"/>
    <property type="evidence" value="ECO:0007669"/>
    <property type="project" value="TreeGrafter"/>
</dbReference>
<feature type="domain" description="T-SNARE coiled-coil homology" evidence="7">
    <location>
        <begin position="203"/>
        <end position="265"/>
    </location>
</feature>
<dbReference type="InterPro" id="IPR006011">
    <property type="entry name" value="Syntaxin_N"/>
</dbReference>
<dbReference type="Gene3D" id="1.20.58.70">
    <property type="match status" value="1"/>
</dbReference>
<gene>
    <name evidence="8" type="ORF">NDU88_004027</name>
</gene>
<accession>A0AAV7PDU7</accession>
<feature type="region of interest" description="Disordered" evidence="5">
    <location>
        <begin position="1"/>
        <end position="43"/>
    </location>
</feature>
<name>A0AAV7PDU7_PLEWA</name>
<comment type="similarity">
    <text evidence="1 3">Belongs to the syntaxin family.</text>
</comment>
<dbReference type="GO" id="GO:0006906">
    <property type="term" value="P:vesicle fusion"/>
    <property type="evidence" value="ECO:0007669"/>
    <property type="project" value="TreeGrafter"/>
</dbReference>
<dbReference type="PANTHER" id="PTHR19957">
    <property type="entry name" value="SYNTAXIN"/>
    <property type="match status" value="1"/>
</dbReference>
<keyword evidence="6" id="KW-0812">Transmembrane</keyword>
<dbReference type="GO" id="GO:0048278">
    <property type="term" value="P:vesicle docking"/>
    <property type="evidence" value="ECO:0007669"/>
    <property type="project" value="TreeGrafter"/>
</dbReference>
<dbReference type="PROSITE" id="PS00914">
    <property type="entry name" value="SYNTAXIN"/>
    <property type="match status" value="1"/>
</dbReference>
<evidence type="ECO:0000256" key="3">
    <source>
        <dbReference type="RuleBase" id="RU003858"/>
    </source>
</evidence>
<keyword evidence="6" id="KW-0472">Membrane</keyword>
<evidence type="ECO:0000313" key="8">
    <source>
        <dbReference type="EMBL" id="KAJ1125602.1"/>
    </source>
</evidence>
<evidence type="ECO:0000256" key="1">
    <source>
        <dbReference type="ARBA" id="ARBA00009063"/>
    </source>
</evidence>
<dbReference type="CDD" id="cd00179">
    <property type="entry name" value="SynN"/>
    <property type="match status" value="1"/>
</dbReference>
<dbReference type="Gene3D" id="1.20.5.110">
    <property type="match status" value="1"/>
</dbReference>
<feature type="coiled-coil region" evidence="4">
    <location>
        <begin position="46"/>
        <end position="100"/>
    </location>
</feature>
<evidence type="ECO:0000256" key="6">
    <source>
        <dbReference type="SAM" id="Phobius"/>
    </source>
</evidence>
<dbReference type="SUPFAM" id="SSF47661">
    <property type="entry name" value="t-snare proteins"/>
    <property type="match status" value="1"/>
</dbReference>
<keyword evidence="6" id="KW-1133">Transmembrane helix</keyword>
<evidence type="ECO:0000256" key="2">
    <source>
        <dbReference type="ARBA" id="ARBA00023054"/>
    </source>
</evidence>
<dbReference type="PANTHER" id="PTHR19957:SF97">
    <property type="entry name" value="SYNTAXIN-4"/>
    <property type="match status" value="1"/>
</dbReference>
<evidence type="ECO:0000259" key="7">
    <source>
        <dbReference type="PROSITE" id="PS50192"/>
    </source>
</evidence>
<dbReference type="InterPro" id="IPR006012">
    <property type="entry name" value="Syntaxin/epimorphin_CS"/>
</dbReference>
<feature type="compositionally biased region" description="Basic and acidic residues" evidence="5">
    <location>
        <begin position="19"/>
        <end position="36"/>
    </location>
</feature>
<protein>
    <recommendedName>
        <fullName evidence="7">t-SNARE coiled-coil homology domain-containing protein</fullName>
    </recommendedName>
</protein>
<keyword evidence="2 4" id="KW-0175">Coiled coil</keyword>
<evidence type="ECO:0000256" key="5">
    <source>
        <dbReference type="SAM" id="MobiDB-lite"/>
    </source>
</evidence>
<organism evidence="8 9">
    <name type="scientific">Pleurodeles waltl</name>
    <name type="common">Iberian ribbed newt</name>
    <dbReference type="NCBI Taxonomy" id="8319"/>
    <lineage>
        <taxon>Eukaryota</taxon>
        <taxon>Metazoa</taxon>
        <taxon>Chordata</taxon>
        <taxon>Craniata</taxon>
        <taxon>Vertebrata</taxon>
        <taxon>Euteleostomi</taxon>
        <taxon>Amphibia</taxon>
        <taxon>Batrachia</taxon>
        <taxon>Caudata</taxon>
        <taxon>Salamandroidea</taxon>
        <taxon>Salamandridae</taxon>
        <taxon>Pleurodelinae</taxon>
        <taxon>Pleurodeles</taxon>
    </lineage>
</organism>
<dbReference type="Proteomes" id="UP001066276">
    <property type="component" value="Chromosome 7"/>
</dbReference>
<dbReference type="SMART" id="SM00397">
    <property type="entry name" value="t_SNARE"/>
    <property type="match status" value="1"/>
</dbReference>